<organism evidence="3">
    <name type="scientific">Brachypodium distachyon</name>
    <name type="common">Purple false brome</name>
    <name type="synonym">Trachynia distachya</name>
    <dbReference type="NCBI Taxonomy" id="15368"/>
    <lineage>
        <taxon>Eukaryota</taxon>
        <taxon>Viridiplantae</taxon>
        <taxon>Streptophyta</taxon>
        <taxon>Embryophyta</taxon>
        <taxon>Tracheophyta</taxon>
        <taxon>Spermatophyta</taxon>
        <taxon>Magnoliopsida</taxon>
        <taxon>Liliopsida</taxon>
        <taxon>Poales</taxon>
        <taxon>Poaceae</taxon>
        <taxon>BOP clade</taxon>
        <taxon>Pooideae</taxon>
        <taxon>Stipodae</taxon>
        <taxon>Brachypodieae</taxon>
        <taxon>Brachypodium</taxon>
    </lineage>
</organism>
<evidence type="ECO:0000256" key="2">
    <source>
        <dbReference type="SAM" id="SignalP"/>
    </source>
</evidence>
<dbReference type="EnsemblPlants" id="KQJ98163">
    <property type="protein sequence ID" value="KQJ98163"/>
    <property type="gene ID" value="BRADI_3g35225v3"/>
</dbReference>
<evidence type="ECO:0000313" key="3">
    <source>
        <dbReference type="EMBL" id="KQJ98163.1"/>
    </source>
</evidence>
<keyword evidence="2" id="KW-0732">Signal</keyword>
<comment type="similarity">
    <text evidence="1">Belongs to the GASA family.</text>
</comment>
<dbReference type="STRING" id="15368.A0A0Q3ICS3"/>
<dbReference type="Pfam" id="PF02704">
    <property type="entry name" value="GASA"/>
    <property type="match status" value="1"/>
</dbReference>
<dbReference type="AlphaFoldDB" id="A0A0Q3ICS3"/>
<reference evidence="3 4" key="1">
    <citation type="journal article" date="2010" name="Nature">
        <title>Genome sequencing and analysis of the model grass Brachypodium distachyon.</title>
        <authorList>
            <consortium name="International Brachypodium Initiative"/>
        </authorList>
    </citation>
    <scope>NUCLEOTIDE SEQUENCE [LARGE SCALE GENOMIC DNA]</scope>
    <source>
        <strain evidence="3 4">Bd21</strain>
    </source>
</reference>
<reference evidence="4" key="3">
    <citation type="submission" date="2018-08" db="UniProtKB">
        <authorList>
            <consortium name="EnsemblPlants"/>
        </authorList>
    </citation>
    <scope>IDENTIFICATION</scope>
    <source>
        <strain evidence="4">cv. Bd21</strain>
    </source>
</reference>
<name>A0A0Q3ICS3_BRADI</name>
<proteinExistence type="inferred from homology"/>
<dbReference type="InterPro" id="IPR003854">
    <property type="entry name" value="GASA"/>
</dbReference>
<feature type="signal peptide" evidence="2">
    <location>
        <begin position="1"/>
        <end position="15"/>
    </location>
</feature>
<sequence length="95" mass="10510">MALMVLATILSTCEANNGIDALPQPAKCYEIRFHCPWACQARCADNRKDKLCNRICNICCSKCNCVPPGTGEDTRYLCPCYDEITNSEGSKLKCP</sequence>
<evidence type="ECO:0008006" key="6">
    <source>
        <dbReference type="Google" id="ProtNLM"/>
    </source>
</evidence>
<protein>
    <recommendedName>
        <fullName evidence="6">Gibberellin regulated protein</fullName>
    </recommendedName>
</protein>
<feature type="chain" id="PRO_5035999659" description="Gibberellin regulated protein" evidence="2">
    <location>
        <begin position="16"/>
        <end position="95"/>
    </location>
</feature>
<dbReference type="Proteomes" id="UP000008810">
    <property type="component" value="Chromosome 3"/>
</dbReference>
<evidence type="ECO:0000313" key="5">
    <source>
        <dbReference type="Proteomes" id="UP000008810"/>
    </source>
</evidence>
<dbReference type="Gramene" id="KQJ98163">
    <property type="protein sequence ID" value="KQJ98163"/>
    <property type="gene ID" value="BRADI_3g35225v3"/>
</dbReference>
<accession>A0A0Q3ICS3</accession>
<dbReference type="PANTHER" id="PTHR23201">
    <property type="entry name" value="EXTENSIN, PROLINE-RICH PROTEIN"/>
    <property type="match status" value="1"/>
</dbReference>
<gene>
    <name evidence="3" type="ORF">BRADI_3g35225v3</name>
</gene>
<evidence type="ECO:0000313" key="4">
    <source>
        <dbReference type="EnsemblPlants" id="KQJ98163"/>
    </source>
</evidence>
<dbReference type="InParanoid" id="A0A0Q3ICS3"/>
<dbReference type="EMBL" id="CM000882">
    <property type="protein sequence ID" value="KQJ98163.1"/>
    <property type="molecule type" value="Genomic_DNA"/>
</dbReference>
<reference evidence="3" key="2">
    <citation type="submission" date="2017-06" db="EMBL/GenBank/DDBJ databases">
        <title>WGS assembly of Brachypodium distachyon.</title>
        <authorList>
            <consortium name="The International Brachypodium Initiative"/>
            <person name="Lucas S."/>
            <person name="Harmon-Smith M."/>
            <person name="Lail K."/>
            <person name="Tice H."/>
            <person name="Grimwood J."/>
            <person name="Bruce D."/>
            <person name="Barry K."/>
            <person name="Shu S."/>
            <person name="Lindquist E."/>
            <person name="Wang M."/>
            <person name="Pitluck S."/>
            <person name="Vogel J.P."/>
            <person name="Garvin D.F."/>
            <person name="Mockler T.C."/>
            <person name="Schmutz J."/>
            <person name="Rokhsar D."/>
            <person name="Bevan M.W."/>
        </authorList>
    </citation>
    <scope>NUCLEOTIDE SEQUENCE</scope>
    <source>
        <strain evidence="3">Bd21</strain>
    </source>
</reference>
<dbReference type="OrthoDB" id="847210at2759"/>
<dbReference type="PANTHER" id="PTHR23201:SF80">
    <property type="entry name" value="OS06G0729400 PROTEIN"/>
    <property type="match status" value="1"/>
</dbReference>
<keyword evidence="5" id="KW-1185">Reference proteome</keyword>
<evidence type="ECO:0000256" key="1">
    <source>
        <dbReference type="ARBA" id="ARBA00010582"/>
    </source>
</evidence>